<dbReference type="OMA" id="TFDEPCI"/>
<dbReference type="EMBL" id="KB304283">
    <property type="protein sequence ID" value="ELU02175.1"/>
    <property type="molecule type" value="Genomic_DNA"/>
</dbReference>
<gene>
    <name evidence="1" type="ORF">CAPTEDRAFT_70928</name>
</gene>
<evidence type="ECO:0000313" key="1">
    <source>
        <dbReference type="EMBL" id="ELU02175.1"/>
    </source>
</evidence>
<reference evidence="1 3" key="2">
    <citation type="journal article" date="2013" name="Nature">
        <title>Insights into bilaterian evolution from three spiralian genomes.</title>
        <authorList>
            <person name="Simakov O."/>
            <person name="Marletaz F."/>
            <person name="Cho S.J."/>
            <person name="Edsinger-Gonzales E."/>
            <person name="Havlak P."/>
            <person name="Hellsten U."/>
            <person name="Kuo D.H."/>
            <person name="Larsson T."/>
            <person name="Lv J."/>
            <person name="Arendt D."/>
            <person name="Savage R."/>
            <person name="Osoegawa K."/>
            <person name="de Jong P."/>
            <person name="Grimwood J."/>
            <person name="Chapman J.A."/>
            <person name="Shapiro H."/>
            <person name="Aerts A."/>
            <person name="Otillar R.P."/>
            <person name="Terry A.Y."/>
            <person name="Boore J.L."/>
            <person name="Grigoriev I.V."/>
            <person name="Lindberg D.R."/>
            <person name="Seaver E.C."/>
            <person name="Weisblat D.A."/>
            <person name="Putnam N.H."/>
            <person name="Rokhsar D.S."/>
        </authorList>
    </citation>
    <scope>NUCLEOTIDE SEQUENCE</scope>
    <source>
        <strain evidence="1 3">I ESC-2004</strain>
    </source>
</reference>
<sequence>CGHLCFGKCGEPCPPCKVRCQGGCSHGYCKEFCGSPCSWCLEPCKWSCPHFRCDLTCWHPCKRPACNFPCPKSLMCGHQCSGLCGEECPQVCKIC</sequence>
<accession>R7U727</accession>
<dbReference type="Proteomes" id="UP000014760">
    <property type="component" value="Unassembled WGS sequence"/>
</dbReference>
<dbReference type="EnsemblMetazoa" id="CapteT70928">
    <property type="protein sequence ID" value="CapteP70928"/>
    <property type="gene ID" value="CapteG70928"/>
</dbReference>
<feature type="non-terminal residue" evidence="1">
    <location>
        <position position="95"/>
    </location>
</feature>
<proteinExistence type="predicted"/>
<feature type="non-terminal residue" evidence="1">
    <location>
        <position position="1"/>
    </location>
</feature>
<keyword evidence="3" id="KW-1185">Reference proteome</keyword>
<protein>
    <submittedName>
        <fullName evidence="1 2">Uncharacterized protein</fullName>
    </submittedName>
</protein>
<organism evidence="1">
    <name type="scientific">Capitella teleta</name>
    <name type="common">Polychaete worm</name>
    <dbReference type="NCBI Taxonomy" id="283909"/>
    <lineage>
        <taxon>Eukaryota</taxon>
        <taxon>Metazoa</taxon>
        <taxon>Spiralia</taxon>
        <taxon>Lophotrochozoa</taxon>
        <taxon>Annelida</taxon>
        <taxon>Polychaeta</taxon>
        <taxon>Sedentaria</taxon>
        <taxon>Scolecida</taxon>
        <taxon>Capitellidae</taxon>
        <taxon>Capitella</taxon>
    </lineage>
</organism>
<dbReference type="OrthoDB" id="2423195at2759"/>
<evidence type="ECO:0000313" key="2">
    <source>
        <dbReference type="EnsemblMetazoa" id="CapteP70928"/>
    </source>
</evidence>
<evidence type="ECO:0000313" key="3">
    <source>
        <dbReference type="Proteomes" id="UP000014760"/>
    </source>
</evidence>
<dbReference type="STRING" id="283909.R7U727"/>
<dbReference type="AlphaFoldDB" id="R7U727"/>
<dbReference type="EMBL" id="AMQN01025162">
    <property type="status" value="NOT_ANNOTATED_CDS"/>
    <property type="molecule type" value="Genomic_DNA"/>
</dbReference>
<name>R7U727_CAPTE</name>
<reference evidence="3" key="1">
    <citation type="submission" date="2012-12" db="EMBL/GenBank/DDBJ databases">
        <authorList>
            <person name="Hellsten U."/>
            <person name="Grimwood J."/>
            <person name="Chapman J.A."/>
            <person name="Shapiro H."/>
            <person name="Aerts A."/>
            <person name="Otillar R.P."/>
            <person name="Terry A.Y."/>
            <person name="Boore J.L."/>
            <person name="Simakov O."/>
            <person name="Marletaz F."/>
            <person name="Cho S.-J."/>
            <person name="Edsinger-Gonzales E."/>
            <person name="Havlak P."/>
            <person name="Kuo D.-H."/>
            <person name="Larsson T."/>
            <person name="Lv J."/>
            <person name="Arendt D."/>
            <person name="Savage R."/>
            <person name="Osoegawa K."/>
            <person name="de Jong P."/>
            <person name="Lindberg D.R."/>
            <person name="Seaver E.C."/>
            <person name="Weisblat D.A."/>
            <person name="Putnam N.H."/>
            <person name="Grigoriev I.V."/>
            <person name="Rokhsar D.S."/>
        </authorList>
    </citation>
    <scope>NUCLEOTIDE SEQUENCE</scope>
    <source>
        <strain evidence="3">I ESC-2004</strain>
    </source>
</reference>
<dbReference type="HOGENOM" id="CLU_2378665_0_0_1"/>
<reference evidence="2" key="3">
    <citation type="submission" date="2015-06" db="UniProtKB">
        <authorList>
            <consortium name="EnsemblMetazoa"/>
        </authorList>
    </citation>
    <scope>IDENTIFICATION</scope>
</reference>